<dbReference type="InterPro" id="IPR030678">
    <property type="entry name" value="Peptide/Ni-bd"/>
</dbReference>
<dbReference type="GO" id="GO:0015833">
    <property type="term" value="P:peptide transport"/>
    <property type="evidence" value="ECO:0007669"/>
    <property type="project" value="TreeGrafter"/>
</dbReference>
<dbReference type="Pfam" id="PF00496">
    <property type="entry name" value="SBP_bac_5"/>
    <property type="match status" value="1"/>
</dbReference>
<feature type="signal peptide" evidence="4">
    <location>
        <begin position="1"/>
        <end position="27"/>
    </location>
</feature>
<sequence length="514" mass="55259">MRLSMWQRRSRRWKVGVPGLALMLVTAATVSCSPPAEPTASTPGGGSGTLTLGVVGSTKDMLYPYAPQQTISEDALWQNTLDQLTAYAPDGSITYALAESMTPNKSLDVWTVKLRPGVKLHSGKTFGADDVIFSVKSLLTEEGYPFASNLDFVKPDGQKKIDDLTVEFHLKRPFGPFAAAWAYSAFKMIGAGSTKDKVDGTGPFTVKSFSPGAQAVLERFDAYWGTKPGFSTLNVHFFQDQTAITNALRGGQINVAPSVPFSDAKALESAGVKVLKSDSMNVLSLDMRTDIPPFNDNRVREAMKLIADREQIASNAFGGFAKPANDYNGASASCPAPDVPQRAQDLARAKALLAEAGKSDLKVELVTDGAFPGMMELAQLFAQQAGEAGVTVTVRKMDVATLLNKWLEWPFIINITSSPMINAITDHLLPNGGNNAAHFDDPEFKKIAGDLFASGDVGRQCGDIQKLQKIQWERGGNLIAVTSQDLTIHTANVRGLQPDLFGRSAFRYGGVSVG</sequence>
<evidence type="ECO:0000256" key="2">
    <source>
        <dbReference type="ARBA" id="ARBA00022448"/>
    </source>
</evidence>
<accession>A0A2W2HZB1</accession>
<dbReference type="Gene3D" id="3.40.190.10">
    <property type="entry name" value="Periplasmic binding protein-like II"/>
    <property type="match status" value="1"/>
</dbReference>
<dbReference type="PROSITE" id="PS51257">
    <property type="entry name" value="PROKAR_LIPOPROTEIN"/>
    <property type="match status" value="1"/>
</dbReference>
<feature type="domain" description="Solute-binding protein family 5" evidence="5">
    <location>
        <begin position="93"/>
        <end position="413"/>
    </location>
</feature>
<name>A0A2W2HZB1_9ACTN</name>
<evidence type="ECO:0000256" key="3">
    <source>
        <dbReference type="ARBA" id="ARBA00022729"/>
    </source>
</evidence>
<dbReference type="PANTHER" id="PTHR30290">
    <property type="entry name" value="PERIPLASMIC BINDING COMPONENT OF ABC TRANSPORTER"/>
    <property type="match status" value="1"/>
</dbReference>
<evidence type="ECO:0000256" key="1">
    <source>
        <dbReference type="ARBA" id="ARBA00005695"/>
    </source>
</evidence>
<dbReference type="EMBL" id="POUA01000009">
    <property type="protein sequence ID" value="PZG56020.1"/>
    <property type="molecule type" value="Genomic_DNA"/>
</dbReference>
<comment type="caution">
    <text evidence="6">The sequence shown here is derived from an EMBL/GenBank/DDBJ whole genome shotgun (WGS) entry which is preliminary data.</text>
</comment>
<dbReference type="PANTHER" id="PTHR30290:SF9">
    <property type="entry name" value="OLIGOPEPTIDE-BINDING PROTEIN APPA"/>
    <property type="match status" value="1"/>
</dbReference>
<keyword evidence="2" id="KW-0813">Transport</keyword>
<dbReference type="GO" id="GO:0042597">
    <property type="term" value="C:periplasmic space"/>
    <property type="evidence" value="ECO:0007669"/>
    <property type="project" value="UniProtKB-ARBA"/>
</dbReference>
<dbReference type="InterPro" id="IPR039424">
    <property type="entry name" value="SBP_5"/>
</dbReference>
<evidence type="ECO:0000259" key="5">
    <source>
        <dbReference type="Pfam" id="PF00496"/>
    </source>
</evidence>
<reference evidence="6 7" key="1">
    <citation type="submission" date="2018-01" db="EMBL/GenBank/DDBJ databases">
        <title>Draft genome sequence of Sphaerisporangium sp. 7K107.</title>
        <authorList>
            <person name="Sahin N."/>
            <person name="Saygin H."/>
            <person name="Ay H."/>
        </authorList>
    </citation>
    <scope>NUCLEOTIDE SEQUENCE [LARGE SCALE GENOMIC DNA]</scope>
    <source>
        <strain evidence="6 7">7K107</strain>
    </source>
</reference>
<evidence type="ECO:0000256" key="4">
    <source>
        <dbReference type="SAM" id="SignalP"/>
    </source>
</evidence>
<protein>
    <recommendedName>
        <fullName evidence="5">Solute-binding protein family 5 domain-containing protein</fullName>
    </recommendedName>
</protein>
<feature type="chain" id="PRO_5038771450" description="Solute-binding protein family 5 domain-containing protein" evidence="4">
    <location>
        <begin position="28"/>
        <end position="514"/>
    </location>
</feature>
<comment type="similarity">
    <text evidence="1">Belongs to the bacterial solute-binding protein 5 family.</text>
</comment>
<evidence type="ECO:0000313" key="7">
    <source>
        <dbReference type="Proteomes" id="UP000248544"/>
    </source>
</evidence>
<organism evidence="6 7">
    <name type="scientific">Spongiactinospora gelatinilytica</name>
    <dbReference type="NCBI Taxonomy" id="2666298"/>
    <lineage>
        <taxon>Bacteria</taxon>
        <taxon>Bacillati</taxon>
        <taxon>Actinomycetota</taxon>
        <taxon>Actinomycetes</taxon>
        <taxon>Streptosporangiales</taxon>
        <taxon>Streptosporangiaceae</taxon>
        <taxon>Spongiactinospora</taxon>
    </lineage>
</organism>
<dbReference type="GO" id="GO:1904680">
    <property type="term" value="F:peptide transmembrane transporter activity"/>
    <property type="evidence" value="ECO:0007669"/>
    <property type="project" value="TreeGrafter"/>
</dbReference>
<dbReference type="AlphaFoldDB" id="A0A2W2HZB1"/>
<dbReference type="Gene3D" id="3.10.105.10">
    <property type="entry name" value="Dipeptide-binding Protein, Domain 3"/>
    <property type="match status" value="1"/>
</dbReference>
<dbReference type="InterPro" id="IPR000914">
    <property type="entry name" value="SBP_5_dom"/>
</dbReference>
<dbReference type="SUPFAM" id="SSF53850">
    <property type="entry name" value="Periplasmic binding protein-like II"/>
    <property type="match status" value="1"/>
</dbReference>
<gene>
    <name evidence="6" type="ORF">C1I98_02285</name>
</gene>
<dbReference type="Proteomes" id="UP000248544">
    <property type="component" value="Unassembled WGS sequence"/>
</dbReference>
<keyword evidence="7" id="KW-1185">Reference proteome</keyword>
<dbReference type="PIRSF" id="PIRSF002741">
    <property type="entry name" value="MppA"/>
    <property type="match status" value="1"/>
</dbReference>
<proteinExistence type="inferred from homology"/>
<evidence type="ECO:0000313" key="6">
    <source>
        <dbReference type="EMBL" id="PZG56020.1"/>
    </source>
</evidence>
<keyword evidence="3 4" id="KW-0732">Signal</keyword>
<dbReference type="GO" id="GO:0043190">
    <property type="term" value="C:ATP-binding cassette (ABC) transporter complex"/>
    <property type="evidence" value="ECO:0007669"/>
    <property type="project" value="InterPro"/>
</dbReference>